<feature type="compositionally biased region" description="Polar residues" evidence="1">
    <location>
        <begin position="331"/>
        <end position="343"/>
    </location>
</feature>
<dbReference type="SUPFAM" id="SSF56747">
    <property type="entry name" value="Prim-pol domain"/>
    <property type="match status" value="1"/>
</dbReference>
<evidence type="ECO:0000256" key="1">
    <source>
        <dbReference type="SAM" id="MobiDB-lite"/>
    </source>
</evidence>
<evidence type="ECO:0000259" key="2">
    <source>
        <dbReference type="Pfam" id="PF09250"/>
    </source>
</evidence>
<gene>
    <name evidence="3" type="ORF">NP596_16950</name>
</gene>
<dbReference type="Pfam" id="PF13481">
    <property type="entry name" value="AAA_25"/>
    <property type="match status" value="1"/>
</dbReference>
<reference evidence="3 4" key="1">
    <citation type="submission" date="2022-07" db="EMBL/GenBank/DDBJ databases">
        <title>Methylomonas rivi sp. nov., Methylomonas rosea sp. nov., Methylomonas aureus sp. nov. and Methylomonas subterranea sp. nov., four novel methanotrophs isolated from a freshwater creek and the deep terrestrial subsurface.</title>
        <authorList>
            <person name="Abin C."/>
            <person name="Sankaranarayanan K."/>
            <person name="Garner C."/>
            <person name="Sindelar R."/>
            <person name="Kotary K."/>
            <person name="Garner R."/>
            <person name="Barclay S."/>
            <person name="Lawson P."/>
            <person name="Krumholz L."/>
        </authorList>
    </citation>
    <scope>NUCLEOTIDE SEQUENCE [LARGE SCALE GENOMIC DNA]</scope>
    <source>
        <strain evidence="3 4">WSC-6</strain>
    </source>
</reference>
<proteinExistence type="predicted"/>
<dbReference type="SUPFAM" id="SSF52540">
    <property type="entry name" value="P-loop containing nucleoside triphosphate hydrolases"/>
    <property type="match status" value="1"/>
</dbReference>
<dbReference type="InterPro" id="IPR015330">
    <property type="entry name" value="DNA_primase/pol_bifunc_N"/>
</dbReference>
<protein>
    <submittedName>
        <fullName evidence="3">AAA family ATPase</fullName>
    </submittedName>
</protein>
<evidence type="ECO:0000313" key="4">
    <source>
        <dbReference type="Proteomes" id="UP001524586"/>
    </source>
</evidence>
<feature type="region of interest" description="Disordered" evidence="1">
    <location>
        <begin position="327"/>
        <end position="349"/>
    </location>
</feature>
<dbReference type="InterPro" id="IPR027417">
    <property type="entry name" value="P-loop_NTPase"/>
</dbReference>
<dbReference type="RefSeq" id="WP_256616575.1">
    <property type="nucleotide sequence ID" value="NZ_JANIBK010000130.1"/>
</dbReference>
<dbReference type="Proteomes" id="UP001524586">
    <property type="component" value="Unassembled WGS sequence"/>
</dbReference>
<dbReference type="Pfam" id="PF09250">
    <property type="entry name" value="Prim-Pol"/>
    <property type="match status" value="1"/>
</dbReference>
<feature type="domain" description="DNA primase/polymerase bifunctional N-terminal" evidence="2">
    <location>
        <begin position="12"/>
        <end position="175"/>
    </location>
</feature>
<dbReference type="Gene3D" id="3.40.50.300">
    <property type="entry name" value="P-loop containing nucleotide triphosphate hydrolases"/>
    <property type="match status" value="1"/>
</dbReference>
<comment type="caution">
    <text evidence="3">The sequence shown here is derived from an EMBL/GenBank/DDBJ whole genome shotgun (WGS) entry which is preliminary data.</text>
</comment>
<name>A0ABT1U8M3_9GAMM</name>
<dbReference type="EMBL" id="JANIBK010000130">
    <property type="protein sequence ID" value="MCQ8130150.1"/>
    <property type="molecule type" value="Genomic_DNA"/>
</dbReference>
<accession>A0ABT1U8M3</accession>
<keyword evidence="4" id="KW-1185">Reference proteome</keyword>
<feature type="region of interest" description="Disordered" evidence="1">
    <location>
        <begin position="201"/>
        <end position="221"/>
    </location>
</feature>
<organism evidence="3 4">
    <name type="scientific">Methylomonas rivi</name>
    <dbReference type="NCBI Taxonomy" id="2952226"/>
    <lineage>
        <taxon>Bacteria</taxon>
        <taxon>Pseudomonadati</taxon>
        <taxon>Pseudomonadota</taxon>
        <taxon>Gammaproteobacteria</taxon>
        <taxon>Methylococcales</taxon>
        <taxon>Methylococcaceae</taxon>
        <taxon>Methylomonas</taxon>
    </lineage>
</organism>
<sequence>MTNTDLAPFTGAGLAIVPIPPKSGKPTKAVVAKGWNMPRTADNPNGHTSNIDDLLKCGKGFNFGLHHGASNTLALDLDDVEVARKVFEELTDTQLLDWLESEQRAEVKSPKANRGKLLFTLPVGFAGAQLRQLKHGNKTVFELRSGNCQDVIIGQHPEGGAYRFIGNPAAIPKAPAVLLDMLEHWDDWKPCFDTALGIEQEPPKIAPQKPQQGEQLPGRRDPIQEFNQSFSVAEILTRNGYKPKGRDRFIRPGSESKAPGVAIMRNCADGIERIYSHGGDVLNDGFAHDSFDCFRLLECGGDVAKALNWNPDISKHNQRLYMQERAKNAPESMQSASNKQGQTEPRDKPEWQPFPLIRAHELTGKPITIDWLVENIIERGSLNLLFGEPGAGKSLFALDWAFCMAVGIDWHGWRTKPVDVVVVAGEGHAGMGRRLKALESKYQMQAPARLFISQRPANLIDATNAQWIADTIKATCPNPGLVIIDTLHRNMDGDENSSQDIGRFVANLDGFFKPIGVAVLVVHHSGHGQKDRSRGSSSIRAAMDGEFSATKDGGAIVLSCHKAKDFEAFKPLQFSLKPIDLGWCDDDGEPLTSVYLEHDGEAKPTTKKRKLSARDDSILTSLSEAIAAHGVEPTAEIKAKFGGFDSLRGKQQKIVNIEQWRELAYKAIVVDANTEDAKRMAFKRCRDKLLNQRVTVEYDNYAWRIFE</sequence>
<evidence type="ECO:0000313" key="3">
    <source>
        <dbReference type="EMBL" id="MCQ8130150.1"/>
    </source>
</evidence>